<feature type="domain" description="Calcineurin-like phosphoesterase" evidence="5">
    <location>
        <begin position="674"/>
        <end position="919"/>
    </location>
</feature>
<dbReference type="InterPro" id="IPR007751">
    <property type="entry name" value="DUF676_lipase-like"/>
</dbReference>
<dbReference type="InterPro" id="IPR053828">
    <property type="entry name" value="Nucleosidase_C"/>
</dbReference>
<dbReference type="InterPro" id="IPR006179">
    <property type="entry name" value="5_nucleotidase/apyrase"/>
</dbReference>
<dbReference type="Gene3D" id="3.90.780.10">
    <property type="entry name" value="5'-Nucleotidase, C-terminal domain"/>
    <property type="match status" value="1"/>
</dbReference>
<dbReference type="SUPFAM" id="SSF53474">
    <property type="entry name" value="alpha/beta-Hydrolases"/>
    <property type="match status" value="1"/>
</dbReference>
<feature type="region of interest" description="Disordered" evidence="4">
    <location>
        <begin position="382"/>
        <end position="409"/>
    </location>
</feature>
<dbReference type="GO" id="GO:0005576">
    <property type="term" value="C:extracellular region"/>
    <property type="evidence" value="ECO:0007669"/>
    <property type="project" value="UniProtKB-ARBA"/>
</dbReference>
<proteinExistence type="inferred from homology"/>
<evidence type="ECO:0000313" key="9">
    <source>
        <dbReference type="Proteomes" id="UP001217754"/>
    </source>
</evidence>
<dbReference type="EMBL" id="CP119962">
    <property type="protein sequence ID" value="WFD39834.1"/>
    <property type="molecule type" value="Genomic_DNA"/>
</dbReference>
<keyword evidence="9" id="KW-1185">Reference proteome</keyword>
<dbReference type="InterPro" id="IPR036907">
    <property type="entry name" value="5'-Nucleotdase_C_sf"/>
</dbReference>
<feature type="region of interest" description="Disordered" evidence="4">
    <location>
        <begin position="27"/>
        <end position="56"/>
    </location>
</feature>
<name>A0AAF0F3M5_9BASI</name>
<organism evidence="8 9">
    <name type="scientific">Malassezia japonica</name>
    <dbReference type="NCBI Taxonomy" id="223818"/>
    <lineage>
        <taxon>Eukaryota</taxon>
        <taxon>Fungi</taxon>
        <taxon>Dikarya</taxon>
        <taxon>Basidiomycota</taxon>
        <taxon>Ustilaginomycotina</taxon>
        <taxon>Malasseziomycetes</taxon>
        <taxon>Malasseziales</taxon>
        <taxon>Malasseziaceae</taxon>
        <taxon>Malassezia</taxon>
    </lineage>
</organism>
<dbReference type="Gene3D" id="3.40.50.1820">
    <property type="entry name" value="alpha/beta hydrolase"/>
    <property type="match status" value="1"/>
</dbReference>
<dbReference type="GO" id="GO:0005829">
    <property type="term" value="C:cytosol"/>
    <property type="evidence" value="ECO:0007669"/>
    <property type="project" value="TreeGrafter"/>
</dbReference>
<feature type="domain" description="DUF676" evidence="6">
    <location>
        <begin position="132"/>
        <end position="209"/>
    </location>
</feature>
<evidence type="ECO:0000256" key="3">
    <source>
        <dbReference type="ARBA" id="ARBA00048461"/>
    </source>
</evidence>
<accession>A0AAF0F3M5</accession>
<dbReference type="Proteomes" id="UP001217754">
    <property type="component" value="Chromosome 5"/>
</dbReference>
<evidence type="ECO:0000313" key="8">
    <source>
        <dbReference type="EMBL" id="WFD39834.1"/>
    </source>
</evidence>
<dbReference type="Gene3D" id="3.60.21.10">
    <property type="match status" value="1"/>
</dbReference>
<dbReference type="SUPFAM" id="SSF55816">
    <property type="entry name" value="5'-nucleotidase (syn. UDP-sugar hydrolase), C-terminal domain"/>
    <property type="match status" value="1"/>
</dbReference>
<evidence type="ECO:0000259" key="6">
    <source>
        <dbReference type="Pfam" id="PF05057"/>
    </source>
</evidence>
<dbReference type="GeneID" id="85226466"/>
<evidence type="ECO:0000256" key="4">
    <source>
        <dbReference type="SAM" id="MobiDB-lite"/>
    </source>
</evidence>
<dbReference type="CDD" id="cd07407">
    <property type="entry name" value="MPP_YHR202W_N"/>
    <property type="match status" value="1"/>
</dbReference>
<dbReference type="SUPFAM" id="SSF56300">
    <property type="entry name" value="Metallo-dependent phosphatases"/>
    <property type="match status" value="1"/>
</dbReference>
<dbReference type="FunFam" id="3.60.21.10:FF:000043">
    <property type="entry name" value="Ser/Thr protein phosphatase family"/>
    <property type="match status" value="1"/>
</dbReference>
<reference evidence="8" key="1">
    <citation type="submission" date="2023-03" db="EMBL/GenBank/DDBJ databases">
        <title>Mating type loci evolution in Malassezia.</title>
        <authorList>
            <person name="Coelho M.A."/>
        </authorList>
    </citation>
    <scope>NUCLEOTIDE SEQUENCE</scope>
    <source>
        <strain evidence="8">CBS 9431</strain>
    </source>
</reference>
<dbReference type="RefSeq" id="XP_060122731.1">
    <property type="nucleotide sequence ID" value="XM_060266748.1"/>
</dbReference>
<evidence type="ECO:0000259" key="7">
    <source>
        <dbReference type="Pfam" id="PF21953"/>
    </source>
</evidence>
<dbReference type="GO" id="GO:0016787">
    <property type="term" value="F:hydrolase activity"/>
    <property type="evidence" value="ECO:0007669"/>
    <property type="project" value="InterPro"/>
</dbReference>
<comment type="catalytic activity">
    <reaction evidence="2">
        <text>a diacylglycerol + H2O = a monoacylglycerol + a fatty acid + H(+)</text>
        <dbReference type="Rhea" id="RHEA:32731"/>
        <dbReference type="ChEBI" id="CHEBI:15377"/>
        <dbReference type="ChEBI" id="CHEBI:15378"/>
        <dbReference type="ChEBI" id="CHEBI:17408"/>
        <dbReference type="ChEBI" id="CHEBI:18035"/>
        <dbReference type="ChEBI" id="CHEBI:28868"/>
    </reaction>
</comment>
<sequence>MPARVVLRPALRAAGFRGVRACALATQSDAPKGAPPPSAPPRTTKKKKVPHPSEGSKLEQLMRHPLLYDPIRKPRLPIVLCHGLYGFDVRGPFLGLEYHYWSAALDVLRKKVGAEVLVHGVPPTGSIKERAESLHEFLCSSASGARGERLNFVGHSMGGLDVRYIISRIQPTEYTPASLTTLATPHRGSPFMDWCNSNIGIGLELIDKMMEESKTTTPVPPVPPLPYSLKEPLLRRREGIAKPKDEPNPLPGMSTLTRALTSVSSSLSSYILSIFDQPAYAMLSTKYMNRLFNPRTPDESDVRYFSIAARVKEISVLHPLWLPKLILDKAAAYNTSGGQYDGSGDALHGKMHGNDGLVSVGSAQWGDFLGIMEGWDHWDVRGPGGPRRIRPASSKKSEQSRPPAPPTLGARWEALRGTISAWMPFGSKPKPEPVKENDDTYWNWLDAALSEYRDAPAAKGEENTDAPMEAAAYALASSRDKHGPSAHESELAHVLANWISSQLPAREDKPDPAVDQKDSKMLYMYLSQPRQPLLPAPNTPPEDAKKSKDWFHQLGDGDTAQALRTHLGWTGQKANEHLPKPAMTTSTAIATSVLEMFPFLLNHGLEEAGTPAHETFERFWLALCRNLYEEGLASAASLASALGPDAMWDAGLFGRGRLPRIDDRLRPLEWGQLQILHTTDIHGWYQGHTKLSPPEPNYSGDWGDFVAFTHHMRRRAAEKGVDLLFVDTGDLHDGNGLSDAFPQVPPESPNFKFAVNGHVSNQVFALADYDLLTIGNHELYNFSVAKDVYEEFVPKWHGRYLTSNVNISLPDAPGEAPRSRPIGELYTRFTTPHQNLTIQAYGVLFDFRLAAAGLTVQDPVAMVQEPWFRASLEQEHVDAFVIAGHMPVTGHQGWDALHAAIRQVWPTVPIMMLAGHTHVRDCRMLDLSSMALESGRYLETIGWMSISNTSARPPHFSRRYIDANPRNYAYHAQLAHSGELSTARGRYVRSVMDKVAKAWDLPHLYGIVPQDYFLDRFPFYANHSLLALLTRRILPEIVRPANERHRNTPTLMLINSGSQRFDVLAGPFTKNDQYIVSPFRDDFLYIADVPWRVAKELVHGLNEKGAAHNEQPAQHAAQGAVDSIFHRYIGRQWSTYWTQKLQHAGLVSKSAPAAMSGRPEQARRLEELVAQLEADGKKDEWLETGSSLGYVTIDDCPGPGDDTLHTPVPYSAEQPDYVASDPTPVPDPDTNVDVVFVDFILKPLVGLLNAGDDARNYTLADAQQWGNVSTQWLYPLYAQHAWRPDDWRQEWAKMDVGARVQGYPPLAMYDDHHGDPYEMVAAARAQAAPLVFQQAA</sequence>
<comment type="similarity">
    <text evidence="1">Belongs to the putative lipase ROG1 family.</text>
</comment>
<dbReference type="InterPro" id="IPR041823">
    <property type="entry name" value="YHR202W_N"/>
</dbReference>
<evidence type="ECO:0000259" key="5">
    <source>
        <dbReference type="Pfam" id="PF00149"/>
    </source>
</evidence>
<dbReference type="GO" id="GO:0009166">
    <property type="term" value="P:nucleotide catabolic process"/>
    <property type="evidence" value="ECO:0007669"/>
    <property type="project" value="InterPro"/>
</dbReference>
<dbReference type="InterPro" id="IPR004843">
    <property type="entry name" value="Calcineurin-like_PHP"/>
</dbReference>
<dbReference type="PANTHER" id="PTHR11575:SF22">
    <property type="entry name" value="ADL392WP"/>
    <property type="match status" value="1"/>
</dbReference>
<evidence type="ECO:0008006" key="10">
    <source>
        <dbReference type="Google" id="ProtNLM"/>
    </source>
</evidence>
<dbReference type="Pfam" id="PF05057">
    <property type="entry name" value="DUF676"/>
    <property type="match status" value="1"/>
</dbReference>
<evidence type="ECO:0000256" key="2">
    <source>
        <dbReference type="ARBA" id="ARBA00047591"/>
    </source>
</evidence>
<dbReference type="InterPro" id="IPR029058">
    <property type="entry name" value="AB_hydrolase_fold"/>
</dbReference>
<gene>
    <name evidence="8" type="ORF">MJAP1_002815</name>
</gene>
<comment type="catalytic activity">
    <reaction evidence="3">
        <text>a monoacylglycerol + H2O = glycerol + a fatty acid + H(+)</text>
        <dbReference type="Rhea" id="RHEA:15245"/>
        <dbReference type="ChEBI" id="CHEBI:15377"/>
        <dbReference type="ChEBI" id="CHEBI:15378"/>
        <dbReference type="ChEBI" id="CHEBI:17408"/>
        <dbReference type="ChEBI" id="CHEBI:17754"/>
        <dbReference type="ChEBI" id="CHEBI:28868"/>
    </reaction>
</comment>
<evidence type="ECO:0000256" key="1">
    <source>
        <dbReference type="ARBA" id="ARBA00007920"/>
    </source>
</evidence>
<protein>
    <recommendedName>
        <fullName evidence="10">Triacylglycerol lipase</fullName>
    </recommendedName>
</protein>
<dbReference type="Pfam" id="PF21953">
    <property type="entry name" value="NadN_nucleosid_C"/>
    <property type="match status" value="1"/>
</dbReference>
<dbReference type="InterPro" id="IPR029052">
    <property type="entry name" value="Metallo-depent_PP-like"/>
</dbReference>
<feature type="domain" description="Putative 5'-nucleotidase C-terminal" evidence="7">
    <location>
        <begin position="1011"/>
        <end position="1243"/>
    </location>
</feature>
<feature type="region of interest" description="Disordered" evidence="4">
    <location>
        <begin position="530"/>
        <end position="549"/>
    </location>
</feature>
<dbReference type="Pfam" id="PF00149">
    <property type="entry name" value="Metallophos"/>
    <property type="match status" value="1"/>
</dbReference>
<dbReference type="PANTHER" id="PTHR11575">
    <property type="entry name" value="5'-NUCLEOTIDASE-RELATED"/>
    <property type="match status" value="1"/>
</dbReference>